<evidence type="ECO:0000256" key="2">
    <source>
        <dbReference type="ARBA" id="ARBA00007018"/>
    </source>
</evidence>
<evidence type="ECO:0000256" key="4">
    <source>
        <dbReference type="ARBA" id="ARBA00022989"/>
    </source>
</evidence>
<comment type="caution">
    <text evidence="8">The sequence shown here is derived from an EMBL/GenBank/DDBJ whole genome shotgun (WGS) entry which is preliminary data.</text>
</comment>
<dbReference type="GO" id="GO:0016020">
    <property type="term" value="C:membrane"/>
    <property type="evidence" value="ECO:0007669"/>
    <property type="project" value="UniProtKB-SubCell"/>
</dbReference>
<organism evidence="8 9">
    <name type="scientific">Elysia crispata</name>
    <name type="common">lettuce slug</name>
    <dbReference type="NCBI Taxonomy" id="231223"/>
    <lineage>
        <taxon>Eukaryota</taxon>
        <taxon>Metazoa</taxon>
        <taxon>Spiralia</taxon>
        <taxon>Lophotrochozoa</taxon>
        <taxon>Mollusca</taxon>
        <taxon>Gastropoda</taxon>
        <taxon>Heterobranchia</taxon>
        <taxon>Euthyneura</taxon>
        <taxon>Panpulmonata</taxon>
        <taxon>Sacoglossa</taxon>
        <taxon>Placobranchoidea</taxon>
        <taxon>Plakobranchidae</taxon>
        <taxon>Elysia</taxon>
    </lineage>
</organism>
<feature type="transmembrane region" description="Helical" evidence="7">
    <location>
        <begin position="232"/>
        <end position="252"/>
    </location>
</feature>
<feature type="transmembrane region" description="Helical" evidence="7">
    <location>
        <begin position="264"/>
        <end position="283"/>
    </location>
</feature>
<evidence type="ECO:0000256" key="5">
    <source>
        <dbReference type="ARBA" id="ARBA00023136"/>
    </source>
</evidence>
<sequence length="334" mass="38682">MALPLYNRFDLVKNRQAKSQQSSQKLQDDAYHILEIEIDDHSLKACQTGICDREKAAINLLKYHEIPDFLKMPYVLHGYRCRLPPDLCMKSLIFWTNETLNIWSHLLGFCIFLLLVLYDNIIALPQIGGSLADHFIITLGLFCFMFCMLCSTGYHIFYCHSERASKKWLAVDMTGVSIGIIGCYLPAVHYAFYCLSIWRDVYMIIIVVLSICILGFQLHPRFFTHEWFYVRMILYVGLVAYGIIPTIHWIYLSGGISAAIVQMFVPKVTMMYMLGGLAFAFYITRVPERLFPGKFDYIGSSHQLWHLLIVIAFCYWHKAGEEILTFRISQECVV</sequence>
<evidence type="ECO:0000256" key="6">
    <source>
        <dbReference type="PIRSR" id="PIRSR604254-1"/>
    </source>
</evidence>
<evidence type="ECO:0000256" key="3">
    <source>
        <dbReference type="ARBA" id="ARBA00022692"/>
    </source>
</evidence>
<feature type="transmembrane region" description="Helical" evidence="7">
    <location>
        <begin position="102"/>
        <end position="123"/>
    </location>
</feature>
<keyword evidence="4 7" id="KW-1133">Transmembrane helix</keyword>
<feature type="binding site" evidence="6">
    <location>
        <position position="302"/>
    </location>
    <ligand>
        <name>Zn(2+)</name>
        <dbReference type="ChEBI" id="CHEBI:29105"/>
    </ligand>
</feature>
<dbReference type="PANTHER" id="PTHR20855">
    <property type="entry name" value="ADIPOR/PROGESTIN RECEPTOR-RELATED"/>
    <property type="match status" value="1"/>
</dbReference>
<evidence type="ECO:0008006" key="10">
    <source>
        <dbReference type="Google" id="ProtNLM"/>
    </source>
</evidence>
<keyword evidence="6" id="KW-0479">Metal-binding</keyword>
<dbReference type="EMBL" id="JAWDGP010004208">
    <property type="protein sequence ID" value="KAK3766640.1"/>
    <property type="molecule type" value="Genomic_DNA"/>
</dbReference>
<dbReference type="InterPro" id="IPR004254">
    <property type="entry name" value="AdipoR/HlyIII-related"/>
</dbReference>
<comment type="similarity">
    <text evidence="2">Belongs to the ADIPOR family.</text>
</comment>
<dbReference type="Pfam" id="PF03006">
    <property type="entry name" value="HlyIII"/>
    <property type="match status" value="1"/>
</dbReference>
<dbReference type="AlphaFoldDB" id="A0AAE0ZCA0"/>
<dbReference type="GO" id="GO:0038023">
    <property type="term" value="F:signaling receptor activity"/>
    <property type="evidence" value="ECO:0007669"/>
    <property type="project" value="TreeGrafter"/>
</dbReference>
<keyword evidence="5 7" id="KW-0472">Membrane</keyword>
<reference evidence="8" key="1">
    <citation type="journal article" date="2023" name="G3 (Bethesda)">
        <title>A reference genome for the long-term kleptoplast-retaining sea slug Elysia crispata morphotype clarki.</title>
        <authorList>
            <person name="Eastman K.E."/>
            <person name="Pendleton A.L."/>
            <person name="Shaikh M.A."/>
            <person name="Suttiyut T."/>
            <person name="Ogas R."/>
            <person name="Tomko P."/>
            <person name="Gavelis G."/>
            <person name="Widhalm J.R."/>
            <person name="Wisecaver J.H."/>
        </authorList>
    </citation>
    <scope>NUCLEOTIDE SEQUENCE</scope>
    <source>
        <strain evidence="8">ECLA1</strain>
    </source>
</reference>
<feature type="transmembrane region" description="Helical" evidence="7">
    <location>
        <begin position="135"/>
        <end position="157"/>
    </location>
</feature>
<dbReference type="PANTHER" id="PTHR20855:SF15">
    <property type="entry name" value="PROGESTIN AND ADIPOQ RECEPTOR FAMILY MEMBER 3"/>
    <property type="match status" value="1"/>
</dbReference>
<gene>
    <name evidence="8" type="ORF">RRG08_042419</name>
</gene>
<keyword evidence="3 7" id="KW-0812">Transmembrane</keyword>
<keyword evidence="6" id="KW-0862">Zinc</keyword>
<feature type="binding site" evidence="6">
    <location>
        <position position="155"/>
    </location>
    <ligand>
        <name>Zn(2+)</name>
        <dbReference type="ChEBI" id="CHEBI:29105"/>
    </ligand>
</feature>
<feature type="transmembrane region" description="Helical" evidence="7">
    <location>
        <begin position="201"/>
        <end position="220"/>
    </location>
</feature>
<dbReference type="Proteomes" id="UP001283361">
    <property type="component" value="Unassembled WGS sequence"/>
</dbReference>
<evidence type="ECO:0000256" key="1">
    <source>
        <dbReference type="ARBA" id="ARBA00004141"/>
    </source>
</evidence>
<feature type="transmembrane region" description="Helical" evidence="7">
    <location>
        <begin position="169"/>
        <end position="194"/>
    </location>
</feature>
<evidence type="ECO:0000313" key="9">
    <source>
        <dbReference type="Proteomes" id="UP001283361"/>
    </source>
</evidence>
<evidence type="ECO:0000313" key="8">
    <source>
        <dbReference type="EMBL" id="KAK3766640.1"/>
    </source>
</evidence>
<proteinExistence type="inferred from homology"/>
<keyword evidence="9" id="KW-1185">Reference proteome</keyword>
<comment type="subcellular location">
    <subcellularLocation>
        <location evidence="1">Membrane</location>
        <topology evidence="1">Multi-pass membrane protein</topology>
    </subcellularLocation>
</comment>
<name>A0AAE0ZCA0_9GAST</name>
<feature type="binding site" evidence="6">
    <location>
        <position position="306"/>
    </location>
    <ligand>
        <name>Zn(2+)</name>
        <dbReference type="ChEBI" id="CHEBI:29105"/>
    </ligand>
</feature>
<protein>
    <recommendedName>
        <fullName evidence="10">Progestin and adipoQ receptor family member 3</fullName>
    </recommendedName>
</protein>
<accession>A0AAE0ZCA0</accession>
<evidence type="ECO:0000256" key="7">
    <source>
        <dbReference type="SAM" id="Phobius"/>
    </source>
</evidence>
<dbReference type="GO" id="GO:0046872">
    <property type="term" value="F:metal ion binding"/>
    <property type="evidence" value="ECO:0007669"/>
    <property type="project" value="UniProtKB-KW"/>
</dbReference>